<sequence>MRSRIKSKLILFVLAAGLVAWPLTSLYGYVTKGADKPDAERLLFQVSLFQIELLNRFLQDAARSADTRELDSLKQALYTASYTHERLVLAEGSEKLHTLGSLPQLMQYILRLQIGGERALKADEQGVLQESAKLYAQLYEAYGKLMTSSGSVVTSQSEAVSKNDEALRELLEKKLLQ</sequence>
<dbReference type="Proteomes" id="UP000288943">
    <property type="component" value="Chromosome"/>
</dbReference>
<dbReference type="RefSeq" id="WP_042230531.1">
    <property type="nucleotide sequence ID" value="NZ_BQWH01000003.1"/>
</dbReference>
<organism evidence="2 3">
    <name type="scientific">Paenibacillus chitinolyticus</name>
    <dbReference type="NCBI Taxonomy" id="79263"/>
    <lineage>
        <taxon>Bacteria</taxon>
        <taxon>Bacillati</taxon>
        <taxon>Bacillota</taxon>
        <taxon>Bacilli</taxon>
        <taxon>Bacillales</taxon>
        <taxon>Paenibacillaceae</taxon>
        <taxon>Paenibacillus</taxon>
    </lineage>
</organism>
<dbReference type="EMBL" id="CP026520">
    <property type="protein sequence ID" value="QAV20696.1"/>
    <property type="molecule type" value="Genomic_DNA"/>
</dbReference>
<protein>
    <recommendedName>
        <fullName evidence="5">S-adenosylmethionine decarboxylase</fullName>
    </recommendedName>
</protein>
<reference evidence="2 3" key="1">
    <citation type="submission" date="2018-01" db="EMBL/GenBank/DDBJ databases">
        <title>The whole genome sequencing and assembly of Paenibacillus chitinolyticus KCCM 41400 strain.</title>
        <authorList>
            <person name="Kim J.-Y."/>
            <person name="Park M.-K."/>
            <person name="Lee Y.-J."/>
            <person name="Yi H."/>
            <person name="Bahn Y.-S."/>
            <person name="Kim J.F."/>
            <person name="Lee D.-W."/>
        </authorList>
    </citation>
    <scope>NUCLEOTIDE SEQUENCE [LARGE SCALE GENOMIC DNA]</scope>
    <source>
        <strain evidence="2 3">KCCM 41400</strain>
    </source>
</reference>
<dbReference type="Proteomes" id="UP001527202">
    <property type="component" value="Unassembled WGS sequence"/>
</dbReference>
<keyword evidence="4" id="KW-1185">Reference proteome</keyword>
<evidence type="ECO:0000313" key="3">
    <source>
        <dbReference type="Proteomes" id="UP000288943"/>
    </source>
</evidence>
<dbReference type="KEGG" id="pchi:PC41400_24640"/>
<name>A0A410X256_9BACL</name>
<evidence type="ECO:0008006" key="5">
    <source>
        <dbReference type="Google" id="ProtNLM"/>
    </source>
</evidence>
<reference evidence="1 4" key="2">
    <citation type="submission" date="2022-05" db="EMBL/GenBank/DDBJ databases">
        <title>Genome Sequencing of Bee-Associated Microbes.</title>
        <authorList>
            <person name="Dunlap C."/>
        </authorList>
    </citation>
    <scope>NUCLEOTIDE SEQUENCE [LARGE SCALE GENOMIC DNA]</scope>
    <source>
        <strain evidence="1 4">NRRL B-23120</strain>
    </source>
</reference>
<evidence type="ECO:0000313" key="2">
    <source>
        <dbReference type="EMBL" id="QAV20696.1"/>
    </source>
</evidence>
<accession>A0A410X256</accession>
<dbReference type="OrthoDB" id="2594503at2"/>
<dbReference type="EMBL" id="JAMDMJ010000022">
    <property type="protein sequence ID" value="MCY9597497.1"/>
    <property type="molecule type" value="Genomic_DNA"/>
</dbReference>
<evidence type="ECO:0000313" key="4">
    <source>
        <dbReference type="Proteomes" id="UP001527202"/>
    </source>
</evidence>
<gene>
    <name evidence="1" type="ORF">M5X16_17180</name>
    <name evidence="2" type="ORF">PC41400_24640</name>
</gene>
<dbReference type="GeneID" id="95377984"/>
<proteinExistence type="predicted"/>
<dbReference type="AlphaFoldDB" id="A0A410X256"/>
<evidence type="ECO:0000313" key="1">
    <source>
        <dbReference type="EMBL" id="MCY9597497.1"/>
    </source>
</evidence>